<keyword evidence="3 6" id="KW-0812">Transmembrane</keyword>
<sequence length="185" mass="20097">MYSFITEMYVNLGWIAIMGAIVLLVLADMNDLENILHRVEWGTLIFFAALFVLMEALEELKLIQWIGDRVTDAINSVEEGQRLAVAILLILWVSALASSFIDNIPYTTAMIPVLVLLSEGSNLPLLPLVFSLAFGACLGGNGTLIGASANVVCAGIAEQHGYGFTFTEFFKVGFPMMLVSTVVAM</sequence>
<reference evidence="8 9" key="1">
    <citation type="submission" date="2022-12" db="EMBL/GenBank/DDBJ databases">
        <title>Chromosome-level genome of Tegillarca granosa.</title>
        <authorList>
            <person name="Kim J."/>
        </authorList>
    </citation>
    <scope>NUCLEOTIDE SEQUENCE [LARGE SCALE GENOMIC DNA]</scope>
    <source>
        <strain evidence="8">Teg-2019</strain>
        <tissue evidence="8">Adductor muscle</tissue>
    </source>
</reference>
<evidence type="ECO:0000256" key="5">
    <source>
        <dbReference type="ARBA" id="ARBA00023136"/>
    </source>
</evidence>
<accession>A0ABQ9E0A8</accession>
<feature type="domain" description="Citrate transporter-like" evidence="7">
    <location>
        <begin position="12"/>
        <end position="135"/>
    </location>
</feature>
<keyword evidence="2" id="KW-0813">Transport</keyword>
<organism evidence="8 9">
    <name type="scientific">Tegillarca granosa</name>
    <name type="common">Malaysian cockle</name>
    <name type="synonym">Anadara granosa</name>
    <dbReference type="NCBI Taxonomy" id="220873"/>
    <lineage>
        <taxon>Eukaryota</taxon>
        <taxon>Metazoa</taxon>
        <taxon>Spiralia</taxon>
        <taxon>Lophotrochozoa</taxon>
        <taxon>Mollusca</taxon>
        <taxon>Bivalvia</taxon>
        <taxon>Autobranchia</taxon>
        <taxon>Pteriomorphia</taxon>
        <taxon>Arcoida</taxon>
        <taxon>Arcoidea</taxon>
        <taxon>Arcidae</taxon>
        <taxon>Tegillarca</taxon>
    </lineage>
</organism>
<gene>
    <name evidence="8" type="ORF">KUTeg_024402</name>
</gene>
<evidence type="ECO:0000256" key="3">
    <source>
        <dbReference type="ARBA" id="ARBA00022692"/>
    </source>
</evidence>
<evidence type="ECO:0000256" key="1">
    <source>
        <dbReference type="ARBA" id="ARBA00004141"/>
    </source>
</evidence>
<evidence type="ECO:0000259" key="7">
    <source>
        <dbReference type="Pfam" id="PF03600"/>
    </source>
</evidence>
<proteinExistence type="predicted"/>
<dbReference type="Pfam" id="PF03600">
    <property type="entry name" value="CitMHS"/>
    <property type="match status" value="1"/>
</dbReference>
<dbReference type="Proteomes" id="UP001217089">
    <property type="component" value="Unassembled WGS sequence"/>
</dbReference>
<dbReference type="PANTHER" id="PTHR43568">
    <property type="entry name" value="P PROTEIN"/>
    <property type="match status" value="1"/>
</dbReference>
<feature type="transmembrane region" description="Helical" evidence="6">
    <location>
        <begin position="39"/>
        <end position="57"/>
    </location>
</feature>
<name>A0ABQ9E0A8_TEGGR</name>
<dbReference type="PANTHER" id="PTHR43568:SF1">
    <property type="entry name" value="P PROTEIN"/>
    <property type="match status" value="1"/>
</dbReference>
<evidence type="ECO:0000313" key="8">
    <source>
        <dbReference type="EMBL" id="KAJ8297871.1"/>
    </source>
</evidence>
<keyword evidence="9" id="KW-1185">Reference proteome</keyword>
<dbReference type="InterPro" id="IPR051475">
    <property type="entry name" value="Diverse_Ion_Transporter"/>
</dbReference>
<feature type="transmembrane region" description="Helical" evidence="6">
    <location>
        <begin position="83"/>
        <end position="101"/>
    </location>
</feature>
<evidence type="ECO:0000256" key="2">
    <source>
        <dbReference type="ARBA" id="ARBA00022448"/>
    </source>
</evidence>
<keyword evidence="4 6" id="KW-1133">Transmembrane helix</keyword>
<evidence type="ECO:0000313" key="9">
    <source>
        <dbReference type="Proteomes" id="UP001217089"/>
    </source>
</evidence>
<feature type="transmembrane region" description="Helical" evidence="6">
    <location>
        <begin position="121"/>
        <end position="140"/>
    </location>
</feature>
<feature type="non-terminal residue" evidence="8">
    <location>
        <position position="185"/>
    </location>
</feature>
<dbReference type="InterPro" id="IPR004680">
    <property type="entry name" value="Cit_transptr-like_dom"/>
</dbReference>
<feature type="transmembrane region" description="Helical" evidence="6">
    <location>
        <begin position="9"/>
        <end position="27"/>
    </location>
</feature>
<evidence type="ECO:0000256" key="4">
    <source>
        <dbReference type="ARBA" id="ARBA00022989"/>
    </source>
</evidence>
<dbReference type="EMBL" id="JARBDR010000923">
    <property type="protein sequence ID" value="KAJ8297871.1"/>
    <property type="molecule type" value="Genomic_DNA"/>
</dbReference>
<comment type="subcellular location">
    <subcellularLocation>
        <location evidence="1">Membrane</location>
        <topology evidence="1">Multi-pass membrane protein</topology>
    </subcellularLocation>
</comment>
<comment type="caution">
    <text evidence="8">The sequence shown here is derived from an EMBL/GenBank/DDBJ whole genome shotgun (WGS) entry which is preliminary data.</text>
</comment>
<keyword evidence="5 6" id="KW-0472">Membrane</keyword>
<evidence type="ECO:0000256" key="6">
    <source>
        <dbReference type="SAM" id="Phobius"/>
    </source>
</evidence>
<protein>
    <recommendedName>
        <fullName evidence="7">Citrate transporter-like domain-containing protein</fullName>
    </recommendedName>
</protein>